<evidence type="ECO:0008006" key="4">
    <source>
        <dbReference type="Google" id="ProtNLM"/>
    </source>
</evidence>
<feature type="transmembrane region" description="Helical" evidence="1">
    <location>
        <begin position="102"/>
        <end position="122"/>
    </location>
</feature>
<keyword evidence="1" id="KW-0812">Transmembrane</keyword>
<evidence type="ECO:0000313" key="3">
    <source>
        <dbReference type="Proteomes" id="UP000445000"/>
    </source>
</evidence>
<name>A0A829Y7P2_9GAMM</name>
<gene>
    <name evidence="2" type="ORF">GCM10011487_12790</name>
</gene>
<dbReference type="Proteomes" id="UP000445000">
    <property type="component" value="Unassembled WGS sequence"/>
</dbReference>
<evidence type="ECO:0000256" key="1">
    <source>
        <dbReference type="SAM" id="Phobius"/>
    </source>
</evidence>
<keyword evidence="1" id="KW-1133">Transmembrane helix</keyword>
<feature type="transmembrane region" description="Helical" evidence="1">
    <location>
        <begin position="70"/>
        <end position="90"/>
    </location>
</feature>
<dbReference type="AlphaFoldDB" id="A0A829Y7P2"/>
<organism evidence="2 3">
    <name type="scientific">Steroidobacter agaridevorans</name>
    <dbReference type="NCBI Taxonomy" id="2695856"/>
    <lineage>
        <taxon>Bacteria</taxon>
        <taxon>Pseudomonadati</taxon>
        <taxon>Pseudomonadota</taxon>
        <taxon>Gammaproteobacteria</taxon>
        <taxon>Steroidobacterales</taxon>
        <taxon>Steroidobacteraceae</taxon>
        <taxon>Steroidobacter</taxon>
    </lineage>
</organism>
<evidence type="ECO:0000313" key="2">
    <source>
        <dbReference type="EMBL" id="GFE79279.1"/>
    </source>
</evidence>
<protein>
    <recommendedName>
        <fullName evidence="4">Regulator SirB</fullName>
    </recommendedName>
</protein>
<reference evidence="3" key="1">
    <citation type="submission" date="2020-01" db="EMBL/GenBank/DDBJ databases">
        <title>'Steroidobacter agaridevorans' sp. nov., agar-degrading bacteria isolated from rhizosphere soils.</title>
        <authorList>
            <person name="Ikenaga M."/>
            <person name="Kataoka M."/>
            <person name="Murouchi A."/>
            <person name="Katsuragi S."/>
            <person name="Sakai M."/>
        </authorList>
    </citation>
    <scope>NUCLEOTIDE SEQUENCE [LARGE SCALE GENOMIC DNA]</scope>
    <source>
        <strain evidence="3">YU21-B</strain>
    </source>
</reference>
<accession>A0A829Y7P2</accession>
<dbReference type="EMBL" id="BLJN01000001">
    <property type="protein sequence ID" value="GFE79279.1"/>
    <property type="molecule type" value="Genomic_DNA"/>
</dbReference>
<dbReference type="PANTHER" id="PTHR39594">
    <property type="entry name" value="PROTEIN YCHQ"/>
    <property type="match status" value="1"/>
</dbReference>
<dbReference type="InterPro" id="IPR007360">
    <property type="entry name" value="SirB"/>
</dbReference>
<dbReference type="PIRSF" id="PIRSF005610">
    <property type="entry name" value="SirB"/>
    <property type="match status" value="1"/>
</dbReference>
<sequence length="133" mass="14669">MIEFYPQIKSVHIAAVMASGLLFFLRGASLHVGMNWAMAAPVRYLTYAIDTTLLTAALMLATMLHQYPFVHGWLTVKVLLLVVYIVLGTFALKRGSTKTVRIACWVAALIVYAFIISVARMHSPAGIFARLLA</sequence>
<dbReference type="RefSeq" id="WP_161810967.1">
    <property type="nucleotide sequence ID" value="NZ_BLJN01000001.1"/>
</dbReference>
<keyword evidence="3" id="KW-1185">Reference proteome</keyword>
<dbReference type="Pfam" id="PF04247">
    <property type="entry name" value="SirB"/>
    <property type="match status" value="1"/>
</dbReference>
<proteinExistence type="predicted"/>
<dbReference type="GO" id="GO:0005886">
    <property type="term" value="C:plasma membrane"/>
    <property type="evidence" value="ECO:0007669"/>
    <property type="project" value="TreeGrafter"/>
</dbReference>
<feature type="transmembrane region" description="Helical" evidence="1">
    <location>
        <begin position="12"/>
        <end position="32"/>
    </location>
</feature>
<feature type="transmembrane region" description="Helical" evidence="1">
    <location>
        <begin position="44"/>
        <end position="64"/>
    </location>
</feature>
<comment type="caution">
    <text evidence="2">The sequence shown here is derived from an EMBL/GenBank/DDBJ whole genome shotgun (WGS) entry which is preliminary data.</text>
</comment>
<dbReference type="PANTHER" id="PTHR39594:SF1">
    <property type="entry name" value="PROTEIN YCHQ"/>
    <property type="match status" value="1"/>
</dbReference>
<keyword evidence="1" id="KW-0472">Membrane</keyword>